<dbReference type="PROSITE" id="PS00027">
    <property type="entry name" value="HOMEOBOX_1"/>
    <property type="match status" value="1"/>
</dbReference>
<comment type="caution">
    <text evidence="8">The sequence shown here is derived from an EMBL/GenBank/DDBJ whole genome shotgun (WGS) entry which is preliminary data.</text>
</comment>
<evidence type="ECO:0000256" key="4">
    <source>
        <dbReference type="PROSITE-ProRule" id="PRU00108"/>
    </source>
</evidence>
<evidence type="ECO:0000313" key="8">
    <source>
        <dbReference type="EMBL" id="KAL1297410.1"/>
    </source>
</evidence>
<feature type="domain" description="Homeobox" evidence="7">
    <location>
        <begin position="61"/>
        <end position="121"/>
    </location>
</feature>
<dbReference type="RefSeq" id="XP_069197092.1">
    <property type="nucleotide sequence ID" value="XM_069344659.1"/>
</dbReference>
<keyword evidence="2 4" id="KW-0371">Homeobox</keyword>
<feature type="compositionally biased region" description="Basic and acidic residues" evidence="6">
    <location>
        <begin position="174"/>
        <end position="188"/>
    </location>
</feature>
<keyword evidence="3 4" id="KW-0539">Nucleus</keyword>
<dbReference type="Proteomes" id="UP001562354">
    <property type="component" value="Unassembled WGS sequence"/>
</dbReference>
<feature type="DNA-binding region" description="Homeobox" evidence="4">
    <location>
        <begin position="63"/>
        <end position="122"/>
    </location>
</feature>
<evidence type="ECO:0000256" key="5">
    <source>
        <dbReference type="RuleBase" id="RU000682"/>
    </source>
</evidence>
<dbReference type="InterPro" id="IPR051000">
    <property type="entry name" value="Homeobox_DNA-bind_prot"/>
</dbReference>
<feature type="compositionally biased region" description="Low complexity" evidence="6">
    <location>
        <begin position="139"/>
        <end position="148"/>
    </location>
</feature>
<proteinExistence type="predicted"/>
<feature type="compositionally biased region" description="Polar residues" evidence="6">
    <location>
        <begin position="321"/>
        <end position="347"/>
    </location>
</feature>
<evidence type="ECO:0000256" key="2">
    <source>
        <dbReference type="ARBA" id="ARBA00023155"/>
    </source>
</evidence>
<dbReference type="InterPro" id="IPR017970">
    <property type="entry name" value="Homeobox_CS"/>
</dbReference>
<feature type="compositionally biased region" description="Low complexity" evidence="6">
    <location>
        <begin position="585"/>
        <end position="598"/>
    </location>
</feature>
<feature type="compositionally biased region" description="Low complexity" evidence="6">
    <location>
        <begin position="215"/>
        <end position="242"/>
    </location>
</feature>
<evidence type="ECO:0000256" key="1">
    <source>
        <dbReference type="ARBA" id="ARBA00023125"/>
    </source>
</evidence>
<evidence type="ECO:0000256" key="6">
    <source>
        <dbReference type="SAM" id="MobiDB-lite"/>
    </source>
</evidence>
<gene>
    <name evidence="8" type="ORF">AAFC00_004944</name>
</gene>
<feature type="compositionally biased region" description="Low complexity" evidence="6">
    <location>
        <begin position="423"/>
        <end position="442"/>
    </location>
</feature>
<feature type="region of interest" description="Disordered" evidence="6">
    <location>
        <begin position="423"/>
        <end position="515"/>
    </location>
</feature>
<protein>
    <recommendedName>
        <fullName evidence="7">Homeobox domain-containing protein</fullName>
    </recommendedName>
</protein>
<keyword evidence="1 4" id="KW-0238">DNA-binding</keyword>
<dbReference type="PANTHER" id="PTHR24324">
    <property type="entry name" value="HOMEOBOX PROTEIN HHEX"/>
    <property type="match status" value="1"/>
</dbReference>
<feature type="compositionally biased region" description="Basic and acidic residues" evidence="6">
    <location>
        <begin position="650"/>
        <end position="661"/>
    </location>
</feature>
<feature type="region of interest" description="Disordered" evidence="6">
    <location>
        <begin position="1"/>
        <end position="25"/>
    </location>
</feature>
<dbReference type="SMART" id="SM00389">
    <property type="entry name" value="HOX"/>
    <property type="match status" value="1"/>
</dbReference>
<feature type="compositionally biased region" description="Basic and acidic residues" evidence="6">
    <location>
        <begin position="599"/>
        <end position="610"/>
    </location>
</feature>
<dbReference type="CDD" id="cd00086">
    <property type="entry name" value="homeodomain"/>
    <property type="match status" value="1"/>
</dbReference>
<feature type="compositionally biased region" description="Pro residues" evidence="6">
    <location>
        <begin position="297"/>
        <end position="309"/>
    </location>
</feature>
<feature type="region of interest" description="Disordered" evidence="6">
    <location>
        <begin position="114"/>
        <end position="347"/>
    </location>
</feature>
<reference evidence="8 9" key="1">
    <citation type="submission" date="2024-07" db="EMBL/GenBank/DDBJ databases">
        <title>Draft sequence of the Neodothiora populina.</title>
        <authorList>
            <person name="Drown D.D."/>
            <person name="Schuette U.S."/>
            <person name="Buechlein A.B."/>
            <person name="Rusch D.R."/>
            <person name="Winton L.W."/>
            <person name="Adams G.A."/>
        </authorList>
    </citation>
    <scope>NUCLEOTIDE SEQUENCE [LARGE SCALE GENOMIC DNA]</scope>
    <source>
        <strain evidence="8 9">CPC 39397</strain>
    </source>
</reference>
<evidence type="ECO:0000259" key="7">
    <source>
        <dbReference type="PROSITE" id="PS50071"/>
    </source>
</evidence>
<feature type="compositionally biased region" description="Polar residues" evidence="6">
    <location>
        <begin position="474"/>
        <end position="508"/>
    </location>
</feature>
<evidence type="ECO:0000256" key="3">
    <source>
        <dbReference type="ARBA" id="ARBA00023242"/>
    </source>
</evidence>
<accession>A0ABR3P543</accession>
<feature type="compositionally biased region" description="Polar residues" evidence="6">
    <location>
        <begin position="246"/>
        <end position="264"/>
    </location>
</feature>
<dbReference type="GeneID" id="95978644"/>
<evidence type="ECO:0000313" key="9">
    <source>
        <dbReference type="Proteomes" id="UP001562354"/>
    </source>
</evidence>
<dbReference type="EMBL" id="JBFMKM010000016">
    <property type="protein sequence ID" value="KAL1297410.1"/>
    <property type="molecule type" value="Genomic_DNA"/>
</dbReference>
<organism evidence="8 9">
    <name type="scientific">Neodothiora populina</name>
    <dbReference type="NCBI Taxonomy" id="2781224"/>
    <lineage>
        <taxon>Eukaryota</taxon>
        <taxon>Fungi</taxon>
        <taxon>Dikarya</taxon>
        <taxon>Ascomycota</taxon>
        <taxon>Pezizomycotina</taxon>
        <taxon>Dothideomycetes</taxon>
        <taxon>Dothideomycetidae</taxon>
        <taxon>Dothideales</taxon>
        <taxon>Dothioraceae</taxon>
        <taxon>Neodothiora</taxon>
    </lineage>
</organism>
<dbReference type="Pfam" id="PF00046">
    <property type="entry name" value="Homeodomain"/>
    <property type="match status" value="1"/>
</dbReference>
<feature type="compositionally biased region" description="Low complexity" evidence="6">
    <location>
        <begin position="633"/>
        <end position="645"/>
    </location>
</feature>
<dbReference type="SUPFAM" id="SSF46689">
    <property type="entry name" value="Homeodomain-like"/>
    <property type="match status" value="1"/>
</dbReference>
<name>A0ABR3P543_9PEZI</name>
<sequence>MDDGDERTTRPVSISPPSLAQDPNLNAIREKASEPGSKYAFLVHSTDSLKNGEDPSIDNKPLARQKRRRTSPEDQAVLEASFLQNPKPDKAARMALVDRVALGEKEVQIWFQNRRQSTRRKQRPLEAHEIPALAYGANYSSPYSSTTPGTISKSTREDGAFIDDSPAARLPRGPRADGDVTTKDKEEAGAETDASAQKTDDQKASTSFSDLPAGSQSFFPPSSQESNSGRWLSSRRSAAPFRSFHESMSQVTESDSLPASQESNMDPPRHGPKKFISAIRLSFGADGSAILRNGDSPSPPRKLLPPPANPGEVIPGPKLHLTQSSASLVESGSQDSAKSQSLRRVSSFRSHDSRTWEFFCDRDVRGELEERAEQEQSGSAADAIKLARSNSGKVLRRSLSNKRTITPYAEVSSAKRVKIAAAAPVPATTSPTQEPTSTTTSPALHPHTTPYKENHSVQPLQPKSASARNPRRSLPSSQTPGHNKLSSSVQQHKTPKLKQTPTFEFPTTDSDKENWSPERHLHFINSMITSPAVPPTTTSKRNRSNIGAAANTPLRRGITPSKASVVGRGGVERSSGVGRRREKGSAAAVAAAAAAAAASRHEDHNAHEGDDTSENDEYDHEHGDDDEVTRFMSGSGRAGSRAASQSGGGHYERSGRKKSDSVSEEEDLDCVQGLLSLSQGAWR</sequence>
<feature type="compositionally biased region" description="Polar residues" evidence="6">
    <location>
        <begin position="10"/>
        <end position="24"/>
    </location>
</feature>
<dbReference type="PANTHER" id="PTHR24324:SF9">
    <property type="entry name" value="HOMEOBOX DOMAIN-CONTAINING PROTEIN"/>
    <property type="match status" value="1"/>
</dbReference>
<dbReference type="InterPro" id="IPR001356">
    <property type="entry name" value="HD"/>
</dbReference>
<keyword evidence="9" id="KW-1185">Reference proteome</keyword>
<feature type="region of interest" description="Disordered" evidence="6">
    <location>
        <begin position="45"/>
        <end position="85"/>
    </location>
</feature>
<feature type="region of interest" description="Disordered" evidence="6">
    <location>
        <begin position="529"/>
        <end position="683"/>
    </location>
</feature>
<dbReference type="PROSITE" id="PS50071">
    <property type="entry name" value="HOMEOBOX_2"/>
    <property type="match status" value="1"/>
</dbReference>
<dbReference type="InterPro" id="IPR009057">
    <property type="entry name" value="Homeodomain-like_sf"/>
</dbReference>
<feature type="compositionally biased region" description="Polar residues" evidence="6">
    <location>
        <begin position="456"/>
        <end position="467"/>
    </location>
</feature>
<dbReference type="Gene3D" id="1.10.10.60">
    <property type="entry name" value="Homeodomain-like"/>
    <property type="match status" value="1"/>
</dbReference>
<comment type="subcellular location">
    <subcellularLocation>
        <location evidence="4 5">Nucleus</location>
    </subcellularLocation>
</comment>